<dbReference type="InterPro" id="IPR011050">
    <property type="entry name" value="Pectin_lyase_fold/virulence"/>
</dbReference>
<name>U2P729_9BACT</name>
<sequence length="478" mass="53136">MLRKLLLFLIGIVAVSSLASCMVDDSYSSETNVGLAFSEDTVSLDTIFTSTPSTTKSMWVYNRSKENLRFDIELVGGNQQGFRINANGRFLSPLIGSRLHDVELKRNDSLRIYVEVTPENVSSALETSLTDLLTFGFSNGFKQSVVLRAHVLKAIVIQSLSLDRDTVLAGDVPYLIKESIVVHKDRTLTLDAGTKFYFESGACLKVDGRLICKGTPDRLVVFRGSRFDKIAEGIPYDRISGQWQGIRFGELSYENMLEYVDIHSAHDALYCDSAQDNNRRRLSLRQCQVYNNDGYGLFASNSNIDMENCIFANSAKSCMEFHGGTISLNGVTATQFYPFSGGQGKALLLSNGSSLDFQASNSIITGYGNSEIDFNKTNKPYSFNYNFRNSLIRLAKPSEPADLQHFQEVVFEDADDSIGVGIKQFDGINTELFFYRFNLNKQSKAIGVADPLSAPQVDVYGRKRRVHPAAGAVEFFDN</sequence>
<protein>
    <submittedName>
        <fullName evidence="2">Putative lipoprotein</fullName>
    </submittedName>
</protein>
<dbReference type="RefSeq" id="WP_021589518.1">
    <property type="nucleotide sequence ID" value="NZ_AWEY01000019.1"/>
</dbReference>
<keyword evidence="1" id="KW-0732">Signal</keyword>
<dbReference type="Proteomes" id="UP000016648">
    <property type="component" value="Unassembled WGS sequence"/>
</dbReference>
<keyword evidence="2" id="KW-0449">Lipoprotein</keyword>
<feature type="chain" id="PRO_5004632392" evidence="1">
    <location>
        <begin position="20"/>
        <end position="478"/>
    </location>
</feature>
<dbReference type="PROSITE" id="PS51257">
    <property type="entry name" value="PROKAR_LIPOPROTEIN"/>
    <property type="match status" value="1"/>
</dbReference>
<evidence type="ECO:0000256" key="1">
    <source>
        <dbReference type="SAM" id="SignalP"/>
    </source>
</evidence>
<reference evidence="2 3" key="1">
    <citation type="submission" date="2013-08" db="EMBL/GenBank/DDBJ databases">
        <authorList>
            <person name="Durkin A.S."/>
            <person name="Haft D.R."/>
            <person name="McCorrison J."/>
            <person name="Torralba M."/>
            <person name="Gillis M."/>
            <person name="Haft D.H."/>
            <person name="Methe B."/>
            <person name="Sutton G."/>
            <person name="Nelson K.E."/>
        </authorList>
    </citation>
    <scope>NUCLEOTIDE SEQUENCE [LARGE SCALE GENOMIC DNA]</scope>
    <source>
        <strain evidence="2 3">F0067</strain>
    </source>
</reference>
<dbReference type="EMBL" id="AWEY01000019">
    <property type="protein sequence ID" value="ERK39494.1"/>
    <property type="molecule type" value="Genomic_DNA"/>
</dbReference>
<dbReference type="PATRIC" id="fig|1115809.3.peg.1151"/>
<dbReference type="SUPFAM" id="SSF51126">
    <property type="entry name" value="Pectin lyase-like"/>
    <property type="match status" value="1"/>
</dbReference>
<organism evidence="2 3">
    <name type="scientific">Segatella baroniae F0067</name>
    <dbReference type="NCBI Taxonomy" id="1115809"/>
    <lineage>
        <taxon>Bacteria</taxon>
        <taxon>Pseudomonadati</taxon>
        <taxon>Bacteroidota</taxon>
        <taxon>Bacteroidia</taxon>
        <taxon>Bacteroidales</taxon>
        <taxon>Prevotellaceae</taxon>
        <taxon>Segatella</taxon>
    </lineage>
</organism>
<proteinExistence type="predicted"/>
<gene>
    <name evidence="2" type="ORF">HMPREF9135_2418</name>
</gene>
<dbReference type="Gene3D" id="2.160.20.10">
    <property type="entry name" value="Single-stranded right-handed beta-helix, Pectin lyase-like"/>
    <property type="match status" value="1"/>
</dbReference>
<accession>U2P729</accession>
<evidence type="ECO:0000313" key="2">
    <source>
        <dbReference type="EMBL" id="ERK39494.1"/>
    </source>
</evidence>
<feature type="signal peptide" evidence="1">
    <location>
        <begin position="1"/>
        <end position="19"/>
    </location>
</feature>
<comment type="caution">
    <text evidence="2">The sequence shown here is derived from an EMBL/GenBank/DDBJ whole genome shotgun (WGS) entry which is preliminary data.</text>
</comment>
<dbReference type="InterPro" id="IPR012334">
    <property type="entry name" value="Pectin_lyas_fold"/>
</dbReference>
<evidence type="ECO:0000313" key="3">
    <source>
        <dbReference type="Proteomes" id="UP000016648"/>
    </source>
</evidence>
<keyword evidence="3" id="KW-1185">Reference proteome</keyword>
<dbReference type="AlphaFoldDB" id="U2P729"/>